<dbReference type="VEuPathDB" id="VectorBase:HLOH_044914"/>
<keyword evidence="3" id="KW-1185">Reference proteome</keyword>
<protein>
    <submittedName>
        <fullName evidence="2">Uncharacterized protein</fullName>
    </submittedName>
</protein>
<evidence type="ECO:0000313" key="2">
    <source>
        <dbReference type="EMBL" id="KAH9360018.1"/>
    </source>
</evidence>
<accession>A0A9J6FAJ7</accession>
<feature type="region of interest" description="Disordered" evidence="1">
    <location>
        <begin position="1"/>
        <end position="37"/>
    </location>
</feature>
<dbReference type="AlphaFoldDB" id="A0A9J6FAJ7"/>
<reference evidence="2 3" key="1">
    <citation type="journal article" date="2020" name="Cell">
        <title>Large-Scale Comparative Analyses of Tick Genomes Elucidate Their Genetic Diversity and Vector Capacities.</title>
        <authorList>
            <consortium name="Tick Genome and Microbiome Consortium (TIGMIC)"/>
            <person name="Jia N."/>
            <person name="Wang J."/>
            <person name="Shi W."/>
            <person name="Du L."/>
            <person name="Sun Y."/>
            <person name="Zhan W."/>
            <person name="Jiang J.F."/>
            <person name="Wang Q."/>
            <person name="Zhang B."/>
            <person name="Ji P."/>
            <person name="Bell-Sakyi L."/>
            <person name="Cui X.M."/>
            <person name="Yuan T.T."/>
            <person name="Jiang B.G."/>
            <person name="Yang W.F."/>
            <person name="Lam T.T."/>
            <person name="Chang Q.C."/>
            <person name="Ding S.J."/>
            <person name="Wang X.J."/>
            <person name="Zhu J.G."/>
            <person name="Ruan X.D."/>
            <person name="Zhao L."/>
            <person name="Wei J.T."/>
            <person name="Ye R.Z."/>
            <person name="Que T.C."/>
            <person name="Du C.H."/>
            <person name="Zhou Y.H."/>
            <person name="Cheng J.X."/>
            <person name="Dai P.F."/>
            <person name="Guo W.B."/>
            <person name="Han X.H."/>
            <person name="Huang E.J."/>
            <person name="Li L.F."/>
            <person name="Wei W."/>
            <person name="Gao Y.C."/>
            <person name="Liu J.Z."/>
            <person name="Shao H.Z."/>
            <person name="Wang X."/>
            <person name="Wang C.C."/>
            <person name="Yang T.C."/>
            <person name="Huo Q.B."/>
            <person name="Li W."/>
            <person name="Chen H.Y."/>
            <person name="Chen S.E."/>
            <person name="Zhou L.G."/>
            <person name="Ni X.B."/>
            <person name="Tian J.H."/>
            <person name="Sheng Y."/>
            <person name="Liu T."/>
            <person name="Pan Y.S."/>
            <person name="Xia L.Y."/>
            <person name="Li J."/>
            <person name="Zhao F."/>
            <person name="Cao W.C."/>
        </authorList>
    </citation>
    <scope>NUCLEOTIDE SEQUENCE [LARGE SCALE GENOMIC DNA]</scope>
    <source>
        <strain evidence="2">HaeL-2018</strain>
    </source>
</reference>
<gene>
    <name evidence="2" type="ORF">HPB48_017375</name>
</gene>
<dbReference type="Proteomes" id="UP000821853">
    <property type="component" value="Chromosome 1"/>
</dbReference>
<name>A0A9J6FAJ7_HAELO</name>
<feature type="region of interest" description="Disordered" evidence="1">
    <location>
        <begin position="68"/>
        <end position="136"/>
    </location>
</feature>
<evidence type="ECO:0000313" key="3">
    <source>
        <dbReference type="Proteomes" id="UP000821853"/>
    </source>
</evidence>
<comment type="caution">
    <text evidence="2">The sequence shown here is derived from an EMBL/GenBank/DDBJ whole genome shotgun (WGS) entry which is preliminary data.</text>
</comment>
<evidence type="ECO:0000256" key="1">
    <source>
        <dbReference type="SAM" id="MobiDB-lite"/>
    </source>
</evidence>
<proteinExistence type="predicted"/>
<dbReference type="EMBL" id="JABSTR010000001">
    <property type="protein sequence ID" value="KAH9360018.1"/>
    <property type="molecule type" value="Genomic_DNA"/>
</dbReference>
<sequence>MKSPTGDAPKATAANIPTSQATPAQLPPPAPVTMRPNIATPRYTMHTPRARHRAEIPTTASLCQRTLRSTAVPPRKPPAARAHTTSHTAHHIAQRAKKSTSTYKFIRHSTKWEQEHKGTKKKRDSNGHFIVVTGET</sequence>
<organism evidence="2 3">
    <name type="scientific">Haemaphysalis longicornis</name>
    <name type="common">Bush tick</name>
    <dbReference type="NCBI Taxonomy" id="44386"/>
    <lineage>
        <taxon>Eukaryota</taxon>
        <taxon>Metazoa</taxon>
        <taxon>Ecdysozoa</taxon>
        <taxon>Arthropoda</taxon>
        <taxon>Chelicerata</taxon>
        <taxon>Arachnida</taxon>
        <taxon>Acari</taxon>
        <taxon>Parasitiformes</taxon>
        <taxon>Ixodida</taxon>
        <taxon>Ixodoidea</taxon>
        <taxon>Ixodidae</taxon>
        <taxon>Haemaphysalinae</taxon>
        <taxon>Haemaphysalis</taxon>
    </lineage>
</organism>
<feature type="compositionally biased region" description="Basic residues" evidence="1">
    <location>
        <begin position="88"/>
        <end position="98"/>
    </location>
</feature>